<gene>
    <name evidence="9" type="ORF">PGLA2088_LOCUS31393</name>
</gene>
<evidence type="ECO:0000256" key="7">
    <source>
        <dbReference type="SAM" id="Phobius"/>
    </source>
</evidence>
<dbReference type="GO" id="GO:0005248">
    <property type="term" value="F:voltage-gated sodium channel activity"/>
    <property type="evidence" value="ECO:0007669"/>
    <property type="project" value="TreeGrafter"/>
</dbReference>
<comment type="subcellular location">
    <subcellularLocation>
        <location evidence="1">Membrane</location>
        <topology evidence="1">Multi-pass membrane protein</topology>
    </subcellularLocation>
</comment>
<proteinExistence type="predicted"/>
<dbReference type="GO" id="GO:0001518">
    <property type="term" value="C:voltage-gated sodium channel complex"/>
    <property type="evidence" value="ECO:0007669"/>
    <property type="project" value="TreeGrafter"/>
</dbReference>
<feature type="compositionally biased region" description="Polar residues" evidence="6">
    <location>
        <begin position="544"/>
        <end position="553"/>
    </location>
</feature>
<feature type="transmembrane region" description="Helical" evidence="7">
    <location>
        <begin position="185"/>
        <end position="209"/>
    </location>
</feature>
<feature type="domain" description="EF-hand" evidence="8">
    <location>
        <begin position="416"/>
        <end position="451"/>
    </location>
</feature>
<dbReference type="SUPFAM" id="SSF47473">
    <property type="entry name" value="EF-hand"/>
    <property type="match status" value="1"/>
</dbReference>
<keyword evidence="4 7" id="KW-1133">Transmembrane helix</keyword>
<dbReference type="Gene3D" id="1.10.238.10">
    <property type="entry name" value="EF-hand"/>
    <property type="match status" value="1"/>
</dbReference>
<protein>
    <recommendedName>
        <fullName evidence="8">EF-hand domain-containing protein</fullName>
    </recommendedName>
</protein>
<feature type="transmembrane region" description="Helical" evidence="7">
    <location>
        <begin position="330"/>
        <end position="356"/>
    </location>
</feature>
<dbReference type="CDD" id="cd00051">
    <property type="entry name" value="EFh"/>
    <property type="match status" value="1"/>
</dbReference>
<evidence type="ECO:0000256" key="2">
    <source>
        <dbReference type="ARBA" id="ARBA00022692"/>
    </source>
</evidence>
<dbReference type="PANTHER" id="PTHR10037:SF62">
    <property type="entry name" value="SODIUM CHANNEL PROTEIN 60E"/>
    <property type="match status" value="1"/>
</dbReference>
<evidence type="ECO:0000256" key="4">
    <source>
        <dbReference type="ARBA" id="ARBA00022989"/>
    </source>
</evidence>
<evidence type="ECO:0000256" key="6">
    <source>
        <dbReference type="SAM" id="MobiDB-lite"/>
    </source>
</evidence>
<evidence type="ECO:0000313" key="10">
    <source>
        <dbReference type="Proteomes" id="UP000626109"/>
    </source>
</evidence>
<sequence length="582" mass="65282">MAASTLPVELEACLSRHREELKELLLQTLKESGPRQTGNGPAELPSLPIKLDSETERPSLANGDDLKDAEVVTPWDGQSKSTPMSSRFSRWDLSDEARFEASHALALQHSVDSKSVASQSEPEDLVRPSSLPWGPIAVCTQGNASLLVLIRNPRFDQFFALMIVGSSILAGAEVEYCARAMTSTLPLAIQVLQLLFFLIFFVEFVLRIGARGKKFFSAPDWAWNCFDLFVVCTSLLEIWLTFVADGESSAMMFARTVRIIRLARIIRIIRFLDHLRLLVYTVFNTVKSLIWMMVLMVILMYMFAIPLTQAATQRLLSGKENGDSESLEDLVFFFGTIPNSIFTLFMCVSGGVNWILPVTELAKLDWTYTFMFLVYQIFTIFAMLNVITGFCCENALTAAQEDKEQIVHDQIRNRQVYIGQFAALFKTFDQDASGEITFLELEEFIHDEDVQAYFASLSMSVDSAWDIFSLLDKDYSGRISTEEFISGCLSLKGFAKTIDVVKISQDLERQNKVLSQFMDFVELELASLTGKGSQTRLKPPPHTRASSNSSSRQAKTHVRALEVPSPEAPPLVPRTHVTSLMI</sequence>
<accession>A0A813KEN6</accession>
<name>A0A813KEN6_POLGL</name>
<evidence type="ECO:0000313" key="9">
    <source>
        <dbReference type="EMBL" id="CAE8699987.1"/>
    </source>
</evidence>
<dbReference type="EMBL" id="CAJNNW010029360">
    <property type="protein sequence ID" value="CAE8699987.1"/>
    <property type="molecule type" value="Genomic_DNA"/>
</dbReference>
<dbReference type="InterPro" id="IPR011992">
    <property type="entry name" value="EF-hand-dom_pair"/>
</dbReference>
<evidence type="ECO:0000256" key="3">
    <source>
        <dbReference type="ARBA" id="ARBA00022837"/>
    </source>
</evidence>
<dbReference type="InterPro" id="IPR018247">
    <property type="entry name" value="EF_Hand_1_Ca_BS"/>
</dbReference>
<dbReference type="Gene3D" id="1.10.287.70">
    <property type="match status" value="1"/>
</dbReference>
<feature type="transmembrane region" description="Helical" evidence="7">
    <location>
        <begin position="221"/>
        <end position="244"/>
    </location>
</feature>
<keyword evidence="3" id="KW-0106">Calcium</keyword>
<feature type="region of interest" description="Disordered" evidence="6">
    <location>
        <begin position="531"/>
        <end position="582"/>
    </location>
</feature>
<feature type="domain" description="EF-hand" evidence="8">
    <location>
        <begin position="459"/>
        <end position="494"/>
    </location>
</feature>
<dbReference type="Proteomes" id="UP000626109">
    <property type="component" value="Unassembled WGS sequence"/>
</dbReference>
<dbReference type="InterPro" id="IPR002048">
    <property type="entry name" value="EF_hand_dom"/>
</dbReference>
<dbReference type="SMART" id="SM00054">
    <property type="entry name" value="EFh"/>
    <property type="match status" value="2"/>
</dbReference>
<reference evidence="9" key="1">
    <citation type="submission" date="2021-02" db="EMBL/GenBank/DDBJ databases">
        <authorList>
            <person name="Dougan E. K."/>
            <person name="Rhodes N."/>
            <person name="Thang M."/>
            <person name="Chan C."/>
        </authorList>
    </citation>
    <scope>NUCLEOTIDE SEQUENCE</scope>
</reference>
<feature type="transmembrane region" description="Helical" evidence="7">
    <location>
        <begin position="289"/>
        <end position="309"/>
    </location>
</feature>
<dbReference type="SUPFAM" id="SSF81324">
    <property type="entry name" value="Voltage-gated potassium channels"/>
    <property type="match status" value="1"/>
</dbReference>
<evidence type="ECO:0000256" key="1">
    <source>
        <dbReference type="ARBA" id="ARBA00004141"/>
    </source>
</evidence>
<evidence type="ECO:0000256" key="5">
    <source>
        <dbReference type="ARBA" id="ARBA00023136"/>
    </source>
</evidence>
<dbReference type="AlphaFoldDB" id="A0A813KEN6"/>
<evidence type="ECO:0000259" key="8">
    <source>
        <dbReference type="PROSITE" id="PS50222"/>
    </source>
</evidence>
<dbReference type="PROSITE" id="PS50222">
    <property type="entry name" value="EF_HAND_2"/>
    <property type="match status" value="2"/>
</dbReference>
<organism evidence="9 10">
    <name type="scientific">Polarella glacialis</name>
    <name type="common">Dinoflagellate</name>
    <dbReference type="NCBI Taxonomy" id="89957"/>
    <lineage>
        <taxon>Eukaryota</taxon>
        <taxon>Sar</taxon>
        <taxon>Alveolata</taxon>
        <taxon>Dinophyceae</taxon>
        <taxon>Suessiales</taxon>
        <taxon>Suessiaceae</taxon>
        <taxon>Polarella</taxon>
    </lineage>
</organism>
<feature type="transmembrane region" description="Helical" evidence="7">
    <location>
        <begin position="368"/>
        <end position="387"/>
    </location>
</feature>
<dbReference type="Pfam" id="PF00520">
    <property type="entry name" value="Ion_trans"/>
    <property type="match status" value="1"/>
</dbReference>
<dbReference type="GO" id="GO:0005509">
    <property type="term" value="F:calcium ion binding"/>
    <property type="evidence" value="ECO:0007669"/>
    <property type="project" value="InterPro"/>
</dbReference>
<keyword evidence="2 7" id="KW-0812">Transmembrane</keyword>
<dbReference type="PANTHER" id="PTHR10037">
    <property type="entry name" value="VOLTAGE-GATED CATION CHANNEL CALCIUM AND SODIUM"/>
    <property type="match status" value="1"/>
</dbReference>
<dbReference type="InterPro" id="IPR043203">
    <property type="entry name" value="VGCC_Ca_Na"/>
</dbReference>
<feature type="compositionally biased region" description="Polar residues" evidence="6">
    <location>
        <begin position="76"/>
        <end position="87"/>
    </location>
</feature>
<comment type="caution">
    <text evidence="9">The sequence shown here is derived from an EMBL/GenBank/DDBJ whole genome shotgun (WGS) entry which is preliminary data.</text>
</comment>
<dbReference type="InterPro" id="IPR005821">
    <property type="entry name" value="Ion_trans_dom"/>
</dbReference>
<dbReference type="PROSITE" id="PS00018">
    <property type="entry name" value="EF_HAND_1"/>
    <property type="match status" value="1"/>
</dbReference>
<keyword evidence="5 7" id="KW-0472">Membrane</keyword>
<dbReference type="Gene3D" id="1.20.120.350">
    <property type="entry name" value="Voltage-gated potassium channels. Chain C"/>
    <property type="match status" value="1"/>
</dbReference>
<dbReference type="InterPro" id="IPR027359">
    <property type="entry name" value="Volt_channel_dom_sf"/>
</dbReference>
<feature type="region of interest" description="Disordered" evidence="6">
    <location>
        <begin position="30"/>
        <end position="87"/>
    </location>
</feature>